<keyword evidence="1" id="KW-1133">Transmembrane helix</keyword>
<dbReference type="AlphaFoldDB" id="B8I9W1"/>
<evidence type="ECO:0000256" key="1">
    <source>
        <dbReference type="SAM" id="Phobius"/>
    </source>
</evidence>
<accession>B8I9W1</accession>
<keyword evidence="1" id="KW-0812">Transmembrane</keyword>
<evidence type="ECO:0000313" key="2">
    <source>
        <dbReference type="EMBL" id="ACL57189.1"/>
    </source>
</evidence>
<gene>
    <name evidence="2" type="ordered locus">Mnod_2209</name>
</gene>
<feature type="transmembrane region" description="Helical" evidence="1">
    <location>
        <begin position="32"/>
        <end position="52"/>
    </location>
</feature>
<dbReference type="EMBL" id="CP001349">
    <property type="protein sequence ID" value="ACL57189.1"/>
    <property type="molecule type" value="Genomic_DNA"/>
</dbReference>
<sequence>MLLAGGVAGLVGAVIRDAFSRHLDPAVDWGTGAQIAVQVVATAVVMALLLWLMRRMPS</sequence>
<proteinExistence type="predicted"/>
<keyword evidence="3" id="KW-1185">Reference proteome</keyword>
<protein>
    <submittedName>
        <fullName evidence="2">Uncharacterized protein</fullName>
    </submittedName>
</protein>
<dbReference type="RefSeq" id="WP_015928874.1">
    <property type="nucleotide sequence ID" value="NC_011894.1"/>
</dbReference>
<organism evidence="2 3">
    <name type="scientific">Methylobacterium nodulans (strain LMG 21967 / CNCM I-2342 / ORS 2060)</name>
    <dbReference type="NCBI Taxonomy" id="460265"/>
    <lineage>
        <taxon>Bacteria</taxon>
        <taxon>Pseudomonadati</taxon>
        <taxon>Pseudomonadota</taxon>
        <taxon>Alphaproteobacteria</taxon>
        <taxon>Hyphomicrobiales</taxon>
        <taxon>Methylobacteriaceae</taxon>
        <taxon>Methylobacterium</taxon>
    </lineage>
</organism>
<dbReference type="STRING" id="460265.Mnod_2209"/>
<reference evidence="2 3" key="1">
    <citation type="submission" date="2009-01" db="EMBL/GenBank/DDBJ databases">
        <title>Complete sequence of chromosome of Methylobacterium nodulans ORS 2060.</title>
        <authorList>
            <consortium name="US DOE Joint Genome Institute"/>
            <person name="Lucas S."/>
            <person name="Copeland A."/>
            <person name="Lapidus A."/>
            <person name="Glavina del Rio T."/>
            <person name="Dalin E."/>
            <person name="Tice H."/>
            <person name="Bruce D."/>
            <person name="Goodwin L."/>
            <person name="Pitluck S."/>
            <person name="Sims D."/>
            <person name="Brettin T."/>
            <person name="Detter J.C."/>
            <person name="Han C."/>
            <person name="Larimer F."/>
            <person name="Land M."/>
            <person name="Hauser L."/>
            <person name="Kyrpides N."/>
            <person name="Ivanova N."/>
            <person name="Marx C.J."/>
            <person name="Richardson P."/>
        </authorList>
    </citation>
    <scope>NUCLEOTIDE SEQUENCE [LARGE SCALE GENOMIC DNA]</scope>
    <source>
        <strain evidence="3">LMG 21967 / CNCM I-2342 / ORS 2060</strain>
    </source>
</reference>
<dbReference type="Proteomes" id="UP000008207">
    <property type="component" value="Chromosome"/>
</dbReference>
<dbReference type="KEGG" id="mno:Mnod_2209"/>
<name>B8I9W1_METNO</name>
<evidence type="ECO:0000313" key="3">
    <source>
        <dbReference type="Proteomes" id="UP000008207"/>
    </source>
</evidence>
<dbReference type="HOGENOM" id="CLU_203200_0_0_5"/>
<keyword evidence="1" id="KW-0472">Membrane</keyword>